<feature type="chain" id="PRO_5043631556" description="F-box domain-containing protein" evidence="1">
    <location>
        <begin position="21"/>
        <end position="505"/>
    </location>
</feature>
<dbReference type="Proteomes" id="UP001385951">
    <property type="component" value="Unassembled WGS sequence"/>
</dbReference>
<evidence type="ECO:0000313" key="4">
    <source>
        <dbReference type="Proteomes" id="UP001385951"/>
    </source>
</evidence>
<dbReference type="EMBL" id="JASBNA010000039">
    <property type="protein sequence ID" value="KAK7681763.1"/>
    <property type="molecule type" value="Genomic_DNA"/>
</dbReference>
<dbReference type="InterPro" id="IPR036047">
    <property type="entry name" value="F-box-like_dom_sf"/>
</dbReference>
<dbReference type="AlphaFoldDB" id="A0AAW0FKV0"/>
<dbReference type="SMART" id="SM00256">
    <property type="entry name" value="FBOX"/>
    <property type="match status" value="1"/>
</dbReference>
<dbReference type="InterPro" id="IPR001810">
    <property type="entry name" value="F-box_dom"/>
</dbReference>
<protein>
    <recommendedName>
        <fullName evidence="2">F-box domain-containing protein</fullName>
    </recommendedName>
</protein>
<dbReference type="Pfam" id="PF00646">
    <property type="entry name" value="F-box"/>
    <property type="match status" value="1"/>
</dbReference>
<gene>
    <name evidence="3" type="ORF">QCA50_015110</name>
</gene>
<keyword evidence="1" id="KW-0732">Signal</keyword>
<dbReference type="SUPFAM" id="SSF81383">
    <property type="entry name" value="F-box domain"/>
    <property type="match status" value="1"/>
</dbReference>
<accession>A0AAW0FKV0</accession>
<name>A0AAW0FKV0_9APHY</name>
<evidence type="ECO:0000256" key="1">
    <source>
        <dbReference type="SAM" id="SignalP"/>
    </source>
</evidence>
<evidence type="ECO:0000259" key="2">
    <source>
        <dbReference type="PROSITE" id="PS50181"/>
    </source>
</evidence>
<sequence length="505" mass="58714">MCSLLDLPIELLLHILLIMPFDDILKCKRICKRINQIVSDDTQLQYQIKLGFNGMVDNANPNCTLPTIERLKRMSMYEDMWRAAPKKDYYEVQFDGQDVWEFSRNVLAQARRSRDLVFVQLPSIIRQTEQKRWEISDVGFQIRDFTMDPDQDLLVILEIQTNNYTVHLRSLTNGKIHSHASNPSLRWRDTDSMWADKIRIAGDYVALAFHPLRPTTPHDLVIWNWKTGNVHLAIYGWFLYVYSFLTVDLVIVLEVNEIQQPVALRVISLSSPSPDIKKIDDVAYVCRFILPKMQSEYIPGYMDIRSEPSPNPPSVYDPKMPFYTDTDKRMFLFTIAALDDFNCLMISGAHLMRHLRSPRTESNQHEVTWDKWGPEGCHHFTHMDDFDETWLCNVHGTRFVTPSLGLDDAGFHLFDCNQFSGRDISQSGGYRGDSDQWYLHSDAESGEHDHAYQEQLHTHMPVRQLSLFDEDTRNKHQAAMLSDDNIVLVGIDDTHATTVFRVIRR</sequence>
<dbReference type="PROSITE" id="PS50181">
    <property type="entry name" value="FBOX"/>
    <property type="match status" value="1"/>
</dbReference>
<feature type="signal peptide" evidence="1">
    <location>
        <begin position="1"/>
        <end position="20"/>
    </location>
</feature>
<feature type="domain" description="F-box" evidence="2">
    <location>
        <begin position="1"/>
        <end position="47"/>
    </location>
</feature>
<dbReference type="Gene3D" id="1.20.1280.50">
    <property type="match status" value="1"/>
</dbReference>
<reference evidence="3 4" key="1">
    <citation type="submission" date="2022-09" db="EMBL/GenBank/DDBJ databases">
        <authorList>
            <person name="Palmer J.M."/>
        </authorList>
    </citation>
    <scope>NUCLEOTIDE SEQUENCE [LARGE SCALE GENOMIC DNA]</scope>
    <source>
        <strain evidence="3 4">DSM 7382</strain>
    </source>
</reference>
<organism evidence="3 4">
    <name type="scientific">Cerrena zonata</name>
    <dbReference type="NCBI Taxonomy" id="2478898"/>
    <lineage>
        <taxon>Eukaryota</taxon>
        <taxon>Fungi</taxon>
        <taxon>Dikarya</taxon>
        <taxon>Basidiomycota</taxon>
        <taxon>Agaricomycotina</taxon>
        <taxon>Agaricomycetes</taxon>
        <taxon>Polyporales</taxon>
        <taxon>Cerrenaceae</taxon>
        <taxon>Cerrena</taxon>
    </lineage>
</organism>
<keyword evidence="4" id="KW-1185">Reference proteome</keyword>
<comment type="caution">
    <text evidence="3">The sequence shown here is derived from an EMBL/GenBank/DDBJ whole genome shotgun (WGS) entry which is preliminary data.</text>
</comment>
<proteinExistence type="predicted"/>
<evidence type="ECO:0000313" key="3">
    <source>
        <dbReference type="EMBL" id="KAK7681763.1"/>
    </source>
</evidence>